<evidence type="ECO:0000313" key="4">
    <source>
        <dbReference type="Proteomes" id="UP000199652"/>
    </source>
</evidence>
<reference evidence="4" key="1">
    <citation type="submission" date="2016-10" db="EMBL/GenBank/DDBJ databases">
        <authorList>
            <person name="Varghese N."/>
            <person name="Submissions S."/>
        </authorList>
    </citation>
    <scope>NUCLEOTIDE SEQUENCE [LARGE SCALE GENOMIC DNA]</scope>
    <source>
        <strain evidence="4">VPI 5359</strain>
    </source>
</reference>
<accession>A0A1H3F914</accession>
<proteinExistence type="inferred from homology"/>
<dbReference type="STRING" id="1528.SAMN04488579_10989"/>
<name>A0A1H3F914_EUBBA</name>
<dbReference type="GO" id="GO:0008206">
    <property type="term" value="P:bile acid metabolic process"/>
    <property type="evidence" value="ECO:0007669"/>
    <property type="project" value="UniProtKB-ARBA"/>
</dbReference>
<protein>
    <submittedName>
        <fullName evidence="3">NAD(P)-dependent dehydrogenase, short-chain alcohol dehydrogenase family</fullName>
    </submittedName>
</protein>
<dbReference type="EMBL" id="FNOU01000009">
    <property type="protein sequence ID" value="SDX87486.1"/>
    <property type="molecule type" value="Genomic_DNA"/>
</dbReference>
<dbReference type="Pfam" id="PF13561">
    <property type="entry name" value="adh_short_C2"/>
    <property type="match status" value="1"/>
</dbReference>
<dbReference type="Proteomes" id="UP000199652">
    <property type="component" value="Unassembled WGS sequence"/>
</dbReference>
<comment type="similarity">
    <text evidence="1">Belongs to the short-chain dehydrogenases/reductases (SDR) family.</text>
</comment>
<dbReference type="PRINTS" id="PR00080">
    <property type="entry name" value="SDRFAMILY"/>
</dbReference>
<gene>
    <name evidence="3" type="ORF">SAMN04488579_10989</name>
</gene>
<keyword evidence="2" id="KW-0560">Oxidoreductase</keyword>
<dbReference type="InterPro" id="IPR002347">
    <property type="entry name" value="SDR_fam"/>
</dbReference>
<dbReference type="PANTHER" id="PTHR42760">
    <property type="entry name" value="SHORT-CHAIN DEHYDROGENASES/REDUCTASES FAMILY MEMBER"/>
    <property type="match status" value="1"/>
</dbReference>
<dbReference type="CDD" id="cd05233">
    <property type="entry name" value="SDR_c"/>
    <property type="match status" value="1"/>
</dbReference>
<keyword evidence="4" id="KW-1185">Reference proteome</keyword>
<dbReference type="GO" id="GO:0016616">
    <property type="term" value="F:oxidoreductase activity, acting on the CH-OH group of donors, NAD or NADP as acceptor"/>
    <property type="evidence" value="ECO:0007669"/>
    <property type="project" value="TreeGrafter"/>
</dbReference>
<sequence length="248" mass="26719">MKKVAVVTGGSEGIGFSIAEKFIKEGFAVVILSRREGEGKEAERKLNQKGEAKWIKASVDNEEDCQNVATIIKETYGAVDVLVNNAGVTGTRVDFFDLDMKEVAKTININVLGTIQMMKYIAPLMTERKGVIVNIGSLCGYLVNTESIAYHASKGAVRLVTQTAAKELAQYGIRVVSVAPAWVATQMCQSVLDADPEAEEHGKSLHMMHKILTPAQIAGVVYLATTEDASAINGTTIMADDGYTAFKL</sequence>
<evidence type="ECO:0000256" key="1">
    <source>
        <dbReference type="ARBA" id="ARBA00006484"/>
    </source>
</evidence>
<dbReference type="RefSeq" id="WP_090244967.1">
    <property type="nucleotide sequence ID" value="NZ_FNOU01000009.1"/>
</dbReference>
<evidence type="ECO:0000256" key="2">
    <source>
        <dbReference type="ARBA" id="ARBA00023002"/>
    </source>
</evidence>
<dbReference type="GO" id="GO:0048038">
    <property type="term" value="F:quinone binding"/>
    <property type="evidence" value="ECO:0007669"/>
    <property type="project" value="TreeGrafter"/>
</dbReference>
<dbReference type="AlphaFoldDB" id="A0A1H3F914"/>
<dbReference type="SUPFAM" id="SSF51735">
    <property type="entry name" value="NAD(P)-binding Rossmann-fold domains"/>
    <property type="match status" value="1"/>
</dbReference>
<dbReference type="Gene3D" id="3.40.50.720">
    <property type="entry name" value="NAD(P)-binding Rossmann-like Domain"/>
    <property type="match status" value="1"/>
</dbReference>
<dbReference type="PANTHER" id="PTHR42760:SF133">
    <property type="entry name" value="3-OXOACYL-[ACYL-CARRIER-PROTEIN] REDUCTASE"/>
    <property type="match status" value="1"/>
</dbReference>
<dbReference type="InterPro" id="IPR036291">
    <property type="entry name" value="NAD(P)-bd_dom_sf"/>
</dbReference>
<dbReference type="FunFam" id="3.40.50.720:FF:000084">
    <property type="entry name" value="Short-chain dehydrogenase reductase"/>
    <property type="match status" value="1"/>
</dbReference>
<evidence type="ECO:0000313" key="3">
    <source>
        <dbReference type="EMBL" id="SDX87486.1"/>
    </source>
</evidence>
<dbReference type="PRINTS" id="PR00081">
    <property type="entry name" value="GDHRDH"/>
</dbReference>
<dbReference type="GO" id="GO:0006633">
    <property type="term" value="P:fatty acid biosynthetic process"/>
    <property type="evidence" value="ECO:0007669"/>
    <property type="project" value="TreeGrafter"/>
</dbReference>
<organism evidence="3 4">
    <name type="scientific">Eubacterium barkeri</name>
    <name type="common">Clostridium barkeri</name>
    <dbReference type="NCBI Taxonomy" id="1528"/>
    <lineage>
        <taxon>Bacteria</taxon>
        <taxon>Bacillati</taxon>
        <taxon>Bacillota</taxon>
        <taxon>Clostridia</taxon>
        <taxon>Eubacteriales</taxon>
        <taxon>Eubacteriaceae</taxon>
        <taxon>Eubacterium</taxon>
    </lineage>
</organism>
<dbReference type="OrthoDB" id="9803333at2"/>